<dbReference type="AlphaFoldDB" id="A0A151ZB66"/>
<dbReference type="EMBL" id="LODT01000035">
    <property type="protein sequence ID" value="KYQ91178.1"/>
    <property type="molecule type" value="Genomic_DNA"/>
</dbReference>
<proteinExistence type="predicted"/>
<protein>
    <submittedName>
        <fullName evidence="3">Glutamine-asparagine rich protein</fullName>
    </submittedName>
</protein>
<feature type="compositionally biased region" description="Acidic residues" evidence="2">
    <location>
        <begin position="513"/>
        <end position="536"/>
    </location>
</feature>
<evidence type="ECO:0000256" key="2">
    <source>
        <dbReference type="SAM" id="MobiDB-lite"/>
    </source>
</evidence>
<feature type="region of interest" description="Disordered" evidence="2">
    <location>
        <begin position="509"/>
        <end position="536"/>
    </location>
</feature>
<comment type="caution">
    <text evidence="3">The sequence shown here is derived from an EMBL/GenBank/DDBJ whole genome shotgun (WGS) entry which is preliminary data.</text>
</comment>
<evidence type="ECO:0000313" key="3">
    <source>
        <dbReference type="EMBL" id="KYQ91178.1"/>
    </source>
</evidence>
<dbReference type="Proteomes" id="UP000076078">
    <property type="component" value="Unassembled WGS sequence"/>
</dbReference>
<feature type="region of interest" description="Disordered" evidence="2">
    <location>
        <begin position="430"/>
        <end position="477"/>
    </location>
</feature>
<name>A0A151ZB66_TIELA</name>
<dbReference type="InParanoid" id="A0A151ZB66"/>
<accession>A0A151ZB66</accession>
<keyword evidence="4" id="KW-1185">Reference proteome</keyword>
<evidence type="ECO:0000313" key="4">
    <source>
        <dbReference type="Proteomes" id="UP000076078"/>
    </source>
</evidence>
<feature type="coiled-coil region" evidence="1">
    <location>
        <begin position="196"/>
        <end position="235"/>
    </location>
</feature>
<organism evidence="3 4">
    <name type="scientific">Tieghemostelium lacteum</name>
    <name type="common">Slime mold</name>
    <name type="synonym">Dictyostelium lacteum</name>
    <dbReference type="NCBI Taxonomy" id="361077"/>
    <lineage>
        <taxon>Eukaryota</taxon>
        <taxon>Amoebozoa</taxon>
        <taxon>Evosea</taxon>
        <taxon>Eumycetozoa</taxon>
        <taxon>Dictyostelia</taxon>
        <taxon>Dictyosteliales</taxon>
        <taxon>Raperosteliaceae</taxon>
        <taxon>Tieghemostelium</taxon>
    </lineage>
</organism>
<gene>
    <name evidence="3" type="ORF">DLAC_08090</name>
</gene>
<feature type="region of interest" description="Disordered" evidence="2">
    <location>
        <begin position="125"/>
        <end position="155"/>
    </location>
</feature>
<feature type="compositionally biased region" description="Acidic residues" evidence="2">
    <location>
        <begin position="133"/>
        <end position="146"/>
    </location>
</feature>
<keyword evidence="1" id="KW-0175">Coiled coil</keyword>
<reference evidence="3 4" key="1">
    <citation type="submission" date="2015-12" db="EMBL/GenBank/DDBJ databases">
        <title>Dictyostelia acquired genes for synthesis and detection of signals that induce cell-type specialization by lateral gene transfer from prokaryotes.</title>
        <authorList>
            <person name="Gloeckner G."/>
            <person name="Schaap P."/>
        </authorList>
    </citation>
    <scope>NUCLEOTIDE SEQUENCE [LARGE SCALE GENOMIC DNA]</scope>
    <source>
        <strain evidence="3 4">TK</strain>
    </source>
</reference>
<feature type="region of interest" description="Disordered" evidence="2">
    <location>
        <begin position="352"/>
        <end position="372"/>
    </location>
</feature>
<sequence>MLTNSFVIYIFILQKESKDTVGILRVEIEDLMEKFNIKTSELEEVLMKNQDLESQVLILNMELVEKSNMVITLNQKILFLKGSTSKIQSEACESISDSDVQQKQPQSNGSLSLSKLVSSSGVTKTKSTFSAPIDDDSDDEEEDDENTTTTKTTTTTTINTTSTAITEIPVGSADSTELKLKQLEDVTHLELNNIKIDKVRENNNKEQIRLQQEKEEKLKSIQQQEQQTLRQLNNDLQLRLQTVLLNTQIQLQQPQQQSTLVSPPVCVQAVSNIQQQQLLEQQALQQHALQQQALLQEQQVPLAQPNQLQQFTIELYQRCFAISGLGVAIPMNVLPFTPRSLVFNGKLGKQLDSAPTNRNHSKNMEDGWRGFKKNSGIRNNRISNFRKEIVNQTLAMSRERLNNVPGCPFNPLLVFPRTVVQAQEALPQVSDVQAQPQTQETVSEVDVPNVQEEQPRLPVSSETSQQHRTNTTDEEEENFNNFFSTQEVPEGTNEITFVDESISNPNSELVINVDDDSDSDEEEEVVVVENEDEEKI</sequence>
<feature type="compositionally biased region" description="Polar residues" evidence="2">
    <location>
        <begin position="430"/>
        <end position="442"/>
    </location>
</feature>
<evidence type="ECO:0000256" key="1">
    <source>
        <dbReference type="SAM" id="Coils"/>
    </source>
</evidence>